<feature type="compositionally biased region" description="Basic and acidic residues" evidence="1">
    <location>
        <begin position="105"/>
        <end position="120"/>
    </location>
</feature>
<evidence type="ECO:0000313" key="3">
    <source>
        <dbReference type="WBParaSite" id="PDA_v2.g26121.t1"/>
    </source>
</evidence>
<organism evidence="2 3">
    <name type="scientific">Panagrolaimus davidi</name>
    <dbReference type="NCBI Taxonomy" id="227884"/>
    <lineage>
        <taxon>Eukaryota</taxon>
        <taxon>Metazoa</taxon>
        <taxon>Ecdysozoa</taxon>
        <taxon>Nematoda</taxon>
        <taxon>Chromadorea</taxon>
        <taxon>Rhabditida</taxon>
        <taxon>Tylenchina</taxon>
        <taxon>Panagrolaimomorpha</taxon>
        <taxon>Panagrolaimoidea</taxon>
        <taxon>Panagrolaimidae</taxon>
        <taxon>Panagrolaimus</taxon>
    </lineage>
</organism>
<dbReference type="Proteomes" id="UP000887578">
    <property type="component" value="Unplaced"/>
</dbReference>
<evidence type="ECO:0000313" key="2">
    <source>
        <dbReference type="Proteomes" id="UP000887578"/>
    </source>
</evidence>
<accession>A0A914Q4D3</accession>
<dbReference type="AlphaFoldDB" id="A0A914Q4D3"/>
<keyword evidence="2" id="KW-1185">Reference proteome</keyword>
<feature type="region of interest" description="Disordered" evidence="1">
    <location>
        <begin position="42"/>
        <end position="120"/>
    </location>
</feature>
<feature type="compositionally biased region" description="Basic and acidic residues" evidence="1">
    <location>
        <begin position="57"/>
        <end position="69"/>
    </location>
</feature>
<sequence>MKKFRENATILHNAAAKRKIAANLVKKESSTQLRIFNTLFTAQNSVENDEEEEENETIQKKREKEKKLESVIQARIEQREREEAAAETTIKEEEEGNGNNNNQKNKADKNEKDLFGKLKN</sequence>
<feature type="compositionally biased region" description="Acidic residues" evidence="1">
    <location>
        <begin position="47"/>
        <end position="56"/>
    </location>
</feature>
<dbReference type="WBParaSite" id="PDA_v2.g26121.t1">
    <property type="protein sequence ID" value="PDA_v2.g26121.t1"/>
    <property type="gene ID" value="PDA_v2.g26121"/>
</dbReference>
<evidence type="ECO:0000256" key="1">
    <source>
        <dbReference type="SAM" id="MobiDB-lite"/>
    </source>
</evidence>
<name>A0A914Q4D3_9BILA</name>
<reference evidence="3" key="1">
    <citation type="submission" date="2022-11" db="UniProtKB">
        <authorList>
            <consortium name="WormBaseParasite"/>
        </authorList>
    </citation>
    <scope>IDENTIFICATION</scope>
</reference>
<protein>
    <submittedName>
        <fullName evidence="3">Uncharacterized protein</fullName>
    </submittedName>
</protein>
<proteinExistence type="predicted"/>